<evidence type="ECO:0000313" key="10">
    <source>
        <dbReference type="Proteomes" id="UP001208692"/>
    </source>
</evidence>
<feature type="transmembrane region" description="Helical" evidence="5">
    <location>
        <begin position="25"/>
        <end position="49"/>
    </location>
</feature>
<evidence type="ECO:0000256" key="4">
    <source>
        <dbReference type="ARBA" id="ARBA00023136"/>
    </source>
</evidence>
<keyword evidence="2 5" id="KW-0812">Transmembrane</keyword>
<evidence type="ECO:0000256" key="2">
    <source>
        <dbReference type="ARBA" id="ARBA00022692"/>
    </source>
</evidence>
<dbReference type="EMBL" id="BQKB01000050">
    <property type="protein sequence ID" value="GJM53811.1"/>
    <property type="molecule type" value="Genomic_DNA"/>
</dbReference>
<sequence>MFKLSIKTTQNIPLFFTPASIGERMLAFLIDVAIQSGYIILLIYIINLFDLNVLFMEMDMWSIGAIIIIITAPANLYPLVCESLMSGQTLGKKVMKIRVIKIDGYQASFYDYAIRWVFGIFEIYAFAIVGLFSMMVSKHTQRLGDLVAGVAVISLKNKTNISHTILTEIETNYQPYFLRSQIFAFSDNDVQIIKKYFDQARFKQKWDTIGKLCEKIEQVSHRKNTELTPVIFVEKFLKDYNYYTQE</sequence>
<dbReference type="RefSeq" id="WP_264847645.1">
    <property type="nucleotide sequence ID" value="NZ_BPMA01000065.1"/>
</dbReference>
<evidence type="ECO:0000313" key="8">
    <source>
        <dbReference type="EMBL" id="GJM53811.1"/>
    </source>
</evidence>
<feature type="transmembrane region" description="Helical" evidence="5">
    <location>
        <begin position="113"/>
        <end position="132"/>
    </location>
</feature>
<dbReference type="GO" id="GO:0016020">
    <property type="term" value="C:membrane"/>
    <property type="evidence" value="ECO:0007669"/>
    <property type="project" value="UniProtKB-SubCell"/>
</dbReference>
<dbReference type="InterPro" id="IPR010432">
    <property type="entry name" value="RDD"/>
</dbReference>
<comment type="caution">
    <text evidence="7">The sequence shown here is derived from an EMBL/GenBank/DDBJ whole genome shotgun (WGS) entry which is preliminary data.</text>
</comment>
<evidence type="ECO:0000313" key="9">
    <source>
        <dbReference type="Proteomes" id="UP001207736"/>
    </source>
</evidence>
<keyword evidence="3 5" id="KW-1133">Transmembrane helix</keyword>
<dbReference type="PANTHER" id="PTHR38480">
    <property type="entry name" value="SLR0254 PROTEIN"/>
    <property type="match status" value="1"/>
</dbReference>
<evidence type="ECO:0000256" key="5">
    <source>
        <dbReference type="SAM" id="Phobius"/>
    </source>
</evidence>
<protein>
    <submittedName>
        <fullName evidence="7">RDD family protein</fullName>
    </submittedName>
</protein>
<dbReference type="EMBL" id="BQKA01000024">
    <property type="protein sequence ID" value="GJM50294.1"/>
    <property type="molecule type" value="Genomic_DNA"/>
</dbReference>
<dbReference type="Proteomes" id="UP001208692">
    <property type="component" value="Unassembled WGS sequence"/>
</dbReference>
<dbReference type="Pfam" id="PF06271">
    <property type="entry name" value="RDD"/>
    <property type="match status" value="1"/>
</dbReference>
<evidence type="ECO:0000256" key="1">
    <source>
        <dbReference type="ARBA" id="ARBA00004141"/>
    </source>
</evidence>
<keyword evidence="10" id="KW-1185">Reference proteome</keyword>
<keyword evidence="4 5" id="KW-0472">Membrane</keyword>
<dbReference type="Proteomes" id="UP001207736">
    <property type="component" value="Unassembled WGS sequence"/>
</dbReference>
<gene>
    <name evidence="7" type="ORF">RCZ15_12670</name>
    <name evidence="8" type="ORF">RCZ16_21270</name>
</gene>
<dbReference type="PANTHER" id="PTHR38480:SF1">
    <property type="entry name" value="SLR0254 PROTEIN"/>
    <property type="match status" value="1"/>
</dbReference>
<dbReference type="AlphaFoldDB" id="A0AAV5ASH5"/>
<name>A0AAV5ASH5_9FLAO</name>
<comment type="subcellular location">
    <subcellularLocation>
        <location evidence="1">Membrane</location>
        <topology evidence="1">Multi-pass membrane protein</topology>
    </subcellularLocation>
</comment>
<evidence type="ECO:0000256" key="3">
    <source>
        <dbReference type="ARBA" id="ARBA00022989"/>
    </source>
</evidence>
<evidence type="ECO:0000313" key="7">
    <source>
        <dbReference type="EMBL" id="GJM50294.1"/>
    </source>
</evidence>
<accession>A0AAV5ASH5</accession>
<evidence type="ECO:0000259" key="6">
    <source>
        <dbReference type="Pfam" id="PF06271"/>
    </source>
</evidence>
<feature type="domain" description="RDD" evidence="6">
    <location>
        <begin position="19"/>
        <end position="149"/>
    </location>
</feature>
<organism evidence="7 9">
    <name type="scientific">Capnocytophaga catalasegens</name>
    <dbReference type="NCBI Taxonomy" id="1004260"/>
    <lineage>
        <taxon>Bacteria</taxon>
        <taxon>Pseudomonadati</taxon>
        <taxon>Bacteroidota</taxon>
        <taxon>Flavobacteriia</taxon>
        <taxon>Flavobacteriales</taxon>
        <taxon>Flavobacteriaceae</taxon>
        <taxon>Capnocytophaga</taxon>
    </lineage>
</organism>
<proteinExistence type="predicted"/>
<feature type="transmembrane region" description="Helical" evidence="5">
    <location>
        <begin position="61"/>
        <end position="80"/>
    </location>
</feature>
<reference evidence="7 10" key="1">
    <citation type="submission" date="2021-11" db="EMBL/GenBank/DDBJ databases">
        <title>Draft genome sequence of Capnocytophaga sp. strain KC07075 isolated from cat oral cavity.</title>
        <authorList>
            <person name="Suzuki M."/>
            <person name="Imaoka K."/>
            <person name="Kimura M."/>
            <person name="Morikawa S."/>
            <person name="Maeda K."/>
        </authorList>
    </citation>
    <scope>NUCLEOTIDE SEQUENCE</scope>
    <source>
        <strain evidence="7">KC07075</strain>
        <strain evidence="8 10">KC07079</strain>
    </source>
</reference>